<name>A0A6C0E665_9ZZZZ</name>
<proteinExistence type="predicted"/>
<protein>
    <recommendedName>
        <fullName evidence="1">DUF218 domain-containing protein</fullName>
    </recommendedName>
</protein>
<reference evidence="2" key="1">
    <citation type="journal article" date="2020" name="Nature">
        <title>Giant virus diversity and host interactions through global metagenomics.</title>
        <authorList>
            <person name="Schulz F."/>
            <person name="Roux S."/>
            <person name="Paez-Espino D."/>
            <person name="Jungbluth S."/>
            <person name="Walsh D.A."/>
            <person name="Denef V.J."/>
            <person name="McMahon K.D."/>
            <person name="Konstantinidis K.T."/>
            <person name="Eloe-Fadrosh E.A."/>
            <person name="Kyrpides N.C."/>
            <person name="Woyke T."/>
        </authorList>
    </citation>
    <scope>NUCLEOTIDE SEQUENCE</scope>
    <source>
        <strain evidence="2">GVMAG-M-3300023179-132</strain>
    </source>
</reference>
<evidence type="ECO:0000259" key="1">
    <source>
        <dbReference type="Pfam" id="PF02698"/>
    </source>
</evidence>
<evidence type="ECO:0000313" key="2">
    <source>
        <dbReference type="EMBL" id="QHT23759.1"/>
    </source>
</evidence>
<organism evidence="2">
    <name type="scientific">viral metagenome</name>
    <dbReference type="NCBI Taxonomy" id="1070528"/>
    <lineage>
        <taxon>unclassified sequences</taxon>
        <taxon>metagenomes</taxon>
        <taxon>organismal metagenomes</taxon>
    </lineage>
</organism>
<dbReference type="InterPro" id="IPR003848">
    <property type="entry name" value="DUF218"/>
</dbReference>
<dbReference type="AlphaFoldDB" id="A0A6C0E665"/>
<accession>A0A6C0E665</accession>
<feature type="domain" description="DUF218" evidence="1">
    <location>
        <begin position="2"/>
        <end position="120"/>
    </location>
</feature>
<dbReference type="EMBL" id="MN739735">
    <property type="protein sequence ID" value="QHT23759.1"/>
    <property type="molecule type" value="Genomic_DNA"/>
</dbReference>
<sequence>MYIIILGGSNDENNNLSVSTISRLNCFNDTYKLYKHIKPKIIISGGYRFSKKAHCKIIKEYILTIQPECLIEKEFIENNDTIDEALSICSYLSSINYNGCIKIITSSWHMGRAKYLFNITSNHLKNMEIEYIDAYEINEVYLEEEKNKLNQLIENPYGKWLDYINSK</sequence>
<dbReference type="Pfam" id="PF02698">
    <property type="entry name" value="DUF218"/>
    <property type="match status" value="1"/>
</dbReference>